<feature type="domain" description="HTH tetR-type" evidence="5">
    <location>
        <begin position="13"/>
        <end position="73"/>
    </location>
</feature>
<dbReference type="Proteomes" id="UP001549184">
    <property type="component" value="Unassembled WGS sequence"/>
</dbReference>
<dbReference type="PANTHER" id="PTHR47506">
    <property type="entry name" value="TRANSCRIPTIONAL REGULATORY PROTEIN"/>
    <property type="match status" value="1"/>
</dbReference>
<dbReference type="EMBL" id="JBEPMU010000006">
    <property type="protein sequence ID" value="MET3654353.1"/>
    <property type="molecule type" value="Genomic_DNA"/>
</dbReference>
<proteinExistence type="predicted"/>
<keyword evidence="2 4" id="KW-0238">DNA-binding</keyword>
<evidence type="ECO:0000259" key="5">
    <source>
        <dbReference type="PROSITE" id="PS50977"/>
    </source>
</evidence>
<dbReference type="Pfam" id="PF00440">
    <property type="entry name" value="TetR_N"/>
    <property type="match status" value="1"/>
</dbReference>
<dbReference type="Gene3D" id="1.10.10.60">
    <property type="entry name" value="Homeodomain-like"/>
    <property type="match status" value="1"/>
</dbReference>
<name>A0ABV2K2S0_9GAMM</name>
<keyword evidence="3" id="KW-0804">Transcription</keyword>
<reference evidence="6 7" key="1">
    <citation type="submission" date="2024-06" db="EMBL/GenBank/DDBJ databases">
        <title>Sorghum-associated microbial communities from plants grown in Nebraska, USA.</title>
        <authorList>
            <person name="Schachtman D."/>
        </authorList>
    </citation>
    <scope>NUCLEOTIDE SEQUENCE [LARGE SCALE GENOMIC DNA]</scope>
    <source>
        <strain evidence="6 7">1073</strain>
    </source>
</reference>
<organism evidence="6 7">
    <name type="scientific">Dyella japonica</name>
    <dbReference type="NCBI Taxonomy" id="231455"/>
    <lineage>
        <taxon>Bacteria</taxon>
        <taxon>Pseudomonadati</taxon>
        <taxon>Pseudomonadota</taxon>
        <taxon>Gammaproteobacteria</taxon>
        <taxon>Lysobacterales</taxon>
        <taxon>Rhodanobacteraceae</taxon>
        <taxon>Dyella</taxon>
    </lineage>
</organism>
<dbReference type="SUPFAM" id="SSF46689">
    <property type="entry name" value="Homeodomain-like"/>
    <property type="match status" value="1"/>
</dbReference>
<dbReference type="Gene3D" id="1.10.357.10">
    <property type="entry name" value="Tetracycline Repressor, domain 2"/>
    <property type="match status" value="1"/>
</dbReference>
<dbReference type="SUPFAM" id="SSF48498">
    <property type="entry name" value="Tetracyclin repressor-like, C-terminal domain"/>
    <property type="match status" value="1"/>
</dbReference>
<gene>
    <name evidence="6" type="ORF">ABIC75_004091</name>
</gene>
<keyword evidence="7" id="KW-1185">Reference proteome</keyword>
<protein>
    <submittedName>
        <fullName evidence="6">TetR/AcrR family transcriptional repressor of nem operon</fullName>
    </submittedName>
</protein>
<accession>A0ABV2K2S0</accession>
<dbReference type="InterPro" id="IPR009057">
    <property type="entry name" value="Homeodomain-like_sf"/>
</dbReference>
<evidence type="ECO:0000256" key="2">
    <source>
        <dbReference type="ARBA" id="ARBA00023125"/>
    </source>
</evidence>
<sequence>MSKIVSRAGRPRSFDQQVALGDALDVFWRKGYEATSLDDLTEATQLSRSSFYAAFGSKRELLLHAYRRYADAFYADMKALADEHEDTDVALRAVVRALVDTRPDDRGCFCVNAIVELAPSEPELAELGRAHIQRMCALLEELITQRGTRRPVARAQAATLMTLTMGSAVFRKASVDEDTLKFVQKQALGLLDLA</sequence>
<keyword evidence="1" id="KW-0805">Transcription regulation</keyword>
<dbReference type="RefSeq" id="WP_354015708.1">
    <property type="nucleotide sequence ID" value="NZ_JBEPMU010000006.1"/>
</dbReference>
<dbReference type="PROSITE" id="PS50977">
    <property type="entry name" value="HTH_TETR_2"/>
    <property type="match status" value="1"/>
</dbReference>
<dbReference type="InterPro" id="IPR001647">
    <property type="entry name" value="HTH_TetR"/>
</dbReference>
<evidence type="ECO:0000313" key="7">
    <source>
        <dbReference type="Proteomes" id="UP001549184"/>
    </source>
</evidence>
<dbReference type="InterPro" id="IPR036271">
    <property type="entry name" value="Tet_transcr_reg_TetR-rel_C_sf"/>
</dbReference>
<evidence type="ECO:0000256" key="1">
    <source>
        <dbReference type="ARBA" id="ARBA00023015"/>
    </source>
</evidence>
<comment type="caution">
    <text evidence="6">The sequence shown here is derived from an EMBL/GenBank/DDBJ whole genome shotgun (WGS) entry which is preliminary data.</text>
</comment>
<evidence type="ECO:0000313" key="6">
    <source>
        <dbReference type="EMBL" id="MET3654353.1"/>
    </source>
</evidence>
<evidence type="ECO:0000256" key="3">
    <source>
        <dbReference type="ARBA" id="ARBA00023163"/>
    </source>
</evidence>
<feature type="DNA-binding region" description="H-T-H motif" evidence="4">
    <location>
        <begin position="36"/>
        <end position="55"/>
    </location>
</feature>
<dbReference type="PANTHER" id="PTHR47506:SF1">
    <property type="entry name" value="HTH-TYPE TRANSCRIPTIONAL REGULATOR YJDC"/>
    <property type="match status" value="1"/>
</dbReference>
<evidence type="ECO:0000256" key="4">
    <source>
        <dbReference type="PROSITE-ProRule" id="PRU00335"/>
    </source>
</evidence>